<dbReference type="Pfam" id="PF13380">
    <property type="entry name" value="CoA_binding_2"/>
    <property type="match status" value="1"/>
</dbReference>
<dbReference type="SUPFAM" id="SSF51735">
    <property type="entry name" value="NAD(P)-binding Rossmann-fold domains"/>
    <property type="match status" value="1"/>
</dbReference>
<dbReference type="Gene3D" id="3.40.50.720">
    <property type="entry name" value="NAD(P)-binding Rossmann-like Domain"/>
    <property type="match status" value="1"/>
</dbReference>
<dbReference type="AlphaFoldDB" id="A0A6N8EEL5"/>
<keyword evidence="3" id="KW-1185">Reference proteome</keyword>
<evidence type="ECO:0000313" key="3">
    <source>
        <dbReference type="Proteomes" id="UP000434044"/>
    </source>
</evidence>
<name>A0A6N8EEL5_9GAMM</name>
<dbReference type="Proteomes" id="UP000434044">
    <property type="component" value="Unassembled WGS sequence"/>
</dbReference>
<dbReference type="InterPro" id="IPR003781">
    <property type="entry name" value="CoA-bd"/>
</dbReference>
<organism evidence="2 3">
    <name type="scientific">Allochromatium palmeri</name>
    <dbReference type="NCBI Taxonomy" id="231048"/>
    <lineage>
        <taxon>Bacteria</taxon>
        <taxon>Pseudomonadati</taxon>
        <taxon>Pseudomonadota</taxon>
        <taxon>Gammaproteobacteria</taxon>
        <taxon>Chromatiales</taxon>
        <taxon>Chromatiaceae</taxon>
        <taxon>Allochromatium</taxon>
    </lineage>
</organism>
<comment type="caution">
    <text evidence="2">The sequence shown here is derived from an EMBL/GenBank/DDBJ whole genome shotgun (WGS) entry which is preliminary data.</text>
</comment>
<evidence type="ECO:0000313" key="2">
    <source>
        <dbReference type="EMBL" id="MTW21339.1"/>
    </source>
</evidence>
<dbReference type="RefSeq" id="WP_155449927.1">
    <property type="nucleotide sequence ID" value="NZ_WNKT01000017.1"/>
</dbReference>
<protein>
    <submittedName>
        <fullName evidence="2">CoA-binding protein</fullName>
    </submittedName>
</protein>
<feature type="domain" description="CoA-binding" evidence="1">
    <location>
        <begin position="8"/>
        <end position="100"/>
    </location>
</feature>
<dbReference type="SMART" id="SM00881">
    <property type="entry name" value="CoA_binding"/>
    <property type="match status" value="1"/>
</dbReference>
<sequence length="145" mass="15929">MPSNYETFFDHQRFALVGRSEAKPFPLLSYRGLKRLGKTIYAIDPSAREIDGDPAYPSLADLPEAVEALIIEAPKGETRDWVAAAAQAGVRDVWIHMAHDTPEAVTLAKESGINLRTGTCAVMYVTPGLTYHSLHKAIMKLAGKY</sequence>
<proteinExistence type="predicted"/>
<dbReference type="InterPro" id="IPR036291">
    <property type="entry name" value="NAD(P)-bd_dom_sf"/>
</dbReference>
<evidence type="ECO:0000259" key="1">
    <source>
        <dbReference type="SMART" id="SM00881"/>
    </source>
</evidence>
<gene>
    <name evidence="2" type="ORF">GJ668_09520</name>
</gene>
<reference evidence="2 3" key="1">
    <citation type="submission" date="2019-11" db="EMBL/GenBank/DDBJ databases">
        <title>Whole-genome sequence of the anaerobic purple sulfur bacterium Allochromatium palmeri DSM 15591.</title>
        <authorList>
            <person name="Kyndt J.A."/>
            <person name="Meyer T.E."/>
        </authorList>
    </citation>
    <scope>NUCLEOTIDE SEQUENCE [LARGE SCALE GENOMIC DNA]</scope>
    <source>
        <strain evidence="2 3">DSM 15591</strain>
    </source>
</reference>
<dbReference type="EMBL" id="WNKT01000017">
    <property type="protein sequence ID" value="MTW21339.1"/>
    <property type="molecule type" value="Genomic_DNA"/>
</dbReference>
<accession>A0A6N8EEL5</accession>
<dbReference type="OrthoDB" id="5767474at2"/>